<feature type="compositionally biased region" description="Low complexity" evidence="1">
    <location>
        <begin position="1076"/>
        <end position="1087"/>
    </location>
</feature>
<accession>A0A1E4RTD8</accession>
<dbReference type="OrthoDB" id="264795at2759"/>
<feature type="compositionally biased region" description="Low complexity" evidence="1">
    <location>
        <begin position="279"/>
        <end position="310"/>
    </location>
</feature>
<feature type="compositionally biased region" description="Basic and acidic residues" evidence="1">
    <location>
        <begin position="377"/>
        <end position="387"/>
    </location>
</feature>
<feature type="compositionally biased region" description="Basic and acidic residues" evidence="1">
    <location>
        <begin position="360"/>
        <end position="369"/>
    </location>
</feature>
<dbReference type="GO" id="GO:0005737">
    <property type="term" value="C:cytoplasm"/>
    <property type="evidence" value="ECO:0007669"/>
    <property type="project" value="TreeGrafter"/>
</dbReference>
<dbReference type="RefSeq" id="XP_020079599.1">
    <property type="nucleotide sequence ID" value="XM_020223998.1"/>
</dbReference>
<feature type="region of interest" description="Disordered" evidence="1">
    <location>
        <begin position="1106"/>
        <end position="1137"/>
    </location>
</feature>
<dbReference type="InterPro" id="IPR005062">
    <property type="entry name" value="SAC3/GANP/THP3_conserved"/>
</dbReference>
<evidence type="ECO:0000259" key="2">
    <source>
        <dbReference type="Pfam" id="PF03399"/>
    </source>
</evidence>
<feature type="domain" description="SAC3/GANP/THP3 conserved" evidence="2">
    <location>
        <begin position="544"/>
        <end position="839"/>
    </location>
</feature>
<dbReference type="Pfam" id="PF03399">
    <property type="entry name" value="SAC3_GANP"/>
    <property type="match status" value="1"/>
</dbReference>
<dbReference type="GO" id="GO:0008757">
    <property type="term" value="F:S-adenosylmethionine-dependent methyltransferase activity"/>
    <property type="evidence" value="ECO:0007669"/>
    <property type="project" value="UniProtKB-ARBA"/>
</dbReference>
<dbReference type="InterPro" id="IPR019410">
    <property type="entry name" value="Methyltransf_16"/>
</dbReference>
<dbReference type="EMBL" id="KV454538">
    <property type="protein sequence ID" value="ODV70532.1"/>
    <property type="molecule type" value="Genomic_DNA"/>
</dbReference>
<evidence type="ECO:0000313" key="5">
    <source>
        <dbReference type="Proteomes" id="UP000095085"/>
    </source>
</evidence>
<feature type="compositionally biased region" description="Polar residues" evidence="1">
    <location>
        <begin position="389"/>
        <end position="409"/>
    </location>
</feature>
<dbReference type="GO" id="GO:0006406">
    <property type="term" value="P:mRNA export from nucleus"/>
    <property type="evidence" value="ECO:0007669"/>
    <property type="project" value="TreeGrafter"/>
</dbReference>
<dbReference type="GeneID" id="30998547"/>
<feature type="domain" description="SAC3 helical" evidence="3">
    <location>
        <begin position="1153"/>
        <end position="1226"/>
    </location>
</feature>
<feature type="compositionally biased region" description="Polar residues" evidence="1">
    <location>
        <begin position="973"/>
        <end position="997"/>
    </location>
</feature>
<dbReference type="Gene3D" id="1.25.40.990">
    <property type="match status" value="1"/>
</dbReference>
<feature type="compositionally biased region" description="Low complexity" evidence="1">
    <location>
        <begin position="319"/>
        <end position="356"/>
    </location>
</feature>
<evidence type="ECO:0000256" key="1">
    <source>
        <dbReference type="SAM" id="MobiDB-lite"/>
    </source>
</evidence>
<dbReference type="GO" id="GO:0070390">
    <property type="term" value="C:transcription export complex 2"/>
    <property type="evidence" value="ECO:0007669"/>
    <property type="project" value="TreeGrafter"/>
</dbReference>
<protein>
    <submittedName>
        <fullName evidence="4">mRNA export factor Sac3</fullName>
    </submittedName>
</protein>
<dbReference type="InterPro" id="IPR024293">
    <property type="entry name" value="SAC3_helical"/>
</dbReference>
<keyword evidence="5" id="KW-1185">Reference proteome</keyword>
<dbReference type="Gene3D" id="3.40.50.150">
    <property type="entry name" value="Vaccinia Virus protein VP39"/>
    <property type="match status" value="1"/>
</dbReference>
<dbReference type="Pfam" id="PF12209">
    <property type="entry name" value="SAC3"/>
    <property type="match status" value="1"/>
</dbReference>
<feature type="region of interest" description="Disordered" evidence="1">
    <location>
        <begin position="1507"/>
        <end position="1543"/>
    </location>
</feature>
<feature type="region of interest" description="Disordered" evidence="1">
    <location>
        <begin position="935"/>
        <end position="1092"/>
    </location>
</feature>
<reference evidence="5" key="1">
    <citation type="submission" date="2016-05" db="EMBL/GenBank/DDBJ databases">
        <title>Comparative genomics of biotechnologically important yeasts.</title>
        <authorList>
            <consortium name="DOE Joint Genome Institute"/>
            <person name="Riley R."/>
            <person name="Haridas S."/>
            <person name="Wolfe K.H."/>
            <person name="Lopes M.R."/>
            <person name="Hittinger C.T."/>
            <person name="Goker M."/>
            <person name="Salamov A."/>
            <person name="Wisecaver J."/>
            <person name="Long T.M."/>
            <person name="Aerts A.L."/>
            <person name="Barry K."/>
            <person name="Choi C."/>
            <person name="Clum A."/>
            <person name="Coughlan A.Y."/>
            <person name="Deshpande S."/>
            <person name="Douglass A.P."/>
            <person name="Hanson S.J."/>
            <person name="Klenk H.-P."/>
            <person name="Labutti K."/>
            <person name="Lapidus A."/>
            <person name="Lindquist E."/>
            <person name="Lipzen A."/>
            <person name="Meier-Kolthoff J.P."/>
            <person name="Ohm R.A."/>
            <person name="Otillar R.P."/>
            <person name="Pangilinan J."/>
            <person name="Peng Y."/>
            <person name="Rokas A."/>
            <person name="Rosa C.A."/>
            <person name="Scheuner C."/>
            <person name="Sibirny A.A."/>
            <person name="Slot J.C."/>
            <person name="Stielow J.B."/>
            <person name="Sun H."/>
            <person name="Kurtzman C.P."/>
            <person name="Blackwell M."/>
            <person name="Grigoriev I.V."/>
            <person name="Jeffries T.W."/>
        </authorList>
    </citation>
    <scope>NUCLEOTIDE SEQUENCE [LARGE SCALE GENOMIC DNA]</scope>
    <source>
        <strain evidence="5">NRRL Y-1933</strain>
    </source>
</reference>
<feature type="compositionally biased region" description="Polar residues" evidence="1">
    <location>
        <begin position="1048"/>
        <end position="1057"/>
    </location>
</feature>
<proteinExistence type="predicted"/>
<name>A0A1E4RTD8_9ASCO</name>
<feature type="compositionally biased region" description="Polar residues" evidence="1">
    <location>
        <begin position="1112"/>
        <end position="1121"/>
    </location>
</feature>
<dbReference type="PANTHER" id="PTHR12436:SF3">
    <property type="entry name" value="GERMINAL-CENTER ASSOCIATED NUCLEAR PROTEIN"/>
    <property type="match status" value="1"/>
</dbReference>
<dbReference type="InterPro" id="IPR029063">
    <property type="entry name" value="SAM-dependent_MTases_sf"/>
</dbReference>
<organism evidence="4 5">
    <name type="scientific">Hyphopichia burtonii NRRL Y-1933</name>
    <dbReference type="NCBI Taxonomy" id="984485"/>
    <lineage>
        <taxon>Eukaryota</taxon>
        <taxon>Fungi</taxon>
        <taxon>Dikarya</taxon>
        <taxon>Ascomycota</taxon>
        <taxon>Saccharomycotina</taxon>
        <taxon>Pichiomycetes</taxon>
        <taxon>Debaryomycetaceae</taxon>
        <taxon>Hyphopichia</taxon>
    </lineage>
</organism>
<dbReference type="Pfam" id="PF10294">
    <property type="entry name" value="Methyltransf_16"/>
    <property type="match status" value="1"/>
</dbReference>
<evidence type="ECO:0000313" key="4">
    <source>
        <dbReference type="EMBL" id="ODV70532.1"/>
    </source>
</evidence>
<sequence length="1675" mass="189988">MNGLIDVGLFDQITDDIIYEHVYDLYTNHKPRDDQHLGYINKSKTTINISCADNDLTIKQSLTSLSSNTQASSTGFVCWQTSSFLVDWILTDPKCPFYKSFAEKQDLSILEMGAGVSGVAVSLLGPRVKNYVASDQKHILKLLKENFSNNVPTNKFSSETISTDNSNKTHPKIDIIEYDWEHPMQGLSNYNNVNDRVPDMLIACDTIYNEFLIQPFLDACQQSMNNTNGLLIGIQLRDQSVIELFLEQTLESGLQLHYIPPESLSEDLLLGFVMNNNTSNNNTSNNSNNGNNGVFGKNGSNNFGKPGNPNQRKRKVFINNHNSNTSNNNQNHQNNNQNHQNNNNRFNNYNNNPNRNNSKRTNDKNQDRRKNTKKKDKLNDKTNDKKTFLNGSLNDSVSAFDLNSPTPESLETPAKVLPRQSQEQLQNFSNEETSLIGPLFSNPESLGFQRKTPSLKRPIPRYMLTQPRQLITPPFIQNQWDKENQDKMRSMESSNKDFQGLYEEFQKMRETERSKMESLGLVDAENISKDLTDAIAFQGSCLEMCPIFERVRRQLENNVKALEKDPHTNKISPTKAIKAFSRPAAGQAPPLPSEVRPPHILKQTLDHMVDEIVPQLPEAHSFIWDRTRSIRQDFTYQNFFGPEAIDCNERIVRIHLISLHIMAGADVEYSQQQELEQFNKALQTLIEIYQDIRNHGGNAPNEPEFRAYYLLSHYRDAEVEREIQELPDFIFKSPEVQLALKFRTILSQNNIVERGFQNPIGALNLFLEFFKLVYSPETPLLFACLLETHFNEIRFYALKAMSRCYHTRGKAYLAESLKDMLGFDSIEGLVKFIEYYEIDSLNDNGELLIDLFNKDKLSNYKLNSINEKPRLSQPCSKQIDDKIIGPLKSFINCGKPTYTLNLKTSKDREVIPSNLPAQKPTFSSQGAFGGFSQAPVQPGGSKSLSDFLSSSGSTPGFGTSQALGARQGFGASAPSQPTNTFGTSQTFDASKVSNNTKPFGASQAPAGTSTTNVGSQSLITPKPGFSSTDNAPKLFPKPQAPLAESKQDSFNFKSFGNPSVDKAKQPNPVQSEKESSSSSPINFKPSSRPNVPAQDQQQFLFKPAIESHTQKQDQPSFKTNPPTIPSLTEKPKKDFIPEKPKLKDHKHFGQALEKVYNEILQSTIDDELSKLLPKLMRIENRNQERKKIINSFSNELYQAFISEIIYNQTLKAQATNFYETNLKRFILRRLSDKGEQLKVKHELRRKKLDELNSISFKVPTLKRRSSNASLSSLGSTKMKKRLNFTENEPSFNHISERQTEVRKLWEPIDLSQFLKTCSKHIKLSIDSFVELKFLLVIENWTSPYSKWLNTKLMLKINKERMIYENKISDDRMSINLQSLPQNNYLNKDFFGNTAFILFEAGFFNDGQISQYNGDLSSKLQRDETILNKIIQLCSRYGYYKVQILLVFWNISKSDTPDVSNLLKIPEHKNNSVIEDIIVCDMTAKDQNINGILLEGFNNLSDGFTGDLTPRGAKKKEKLRKLNENKKRKMSESPAPVTDSMDEHRAKESEYLKRAKHNRQYGYLANHISNVSNSSIKSRNNSINDSTSLYLSAINRTQNNSSTFLNLNSSIGNDTTFKKDLSILPSFGEGVGIIEESTPFASPKGKSFTKPAPKNISNNVEILRNLTASIKAKYKK</sequence>
<dbReference type="STRING" id="984485.A0A1E4RTD8"/>
<feature type="compositionally biased region" description="Low complexity" evidence="1">
    <location>
        <begin position="939"/>
        <end position="960"/>
    </location>
</feature>
<feature type="region of interest" description="Disordered" evidence="1">
    <location>
        <begin position="279"/>
        <end position="413"/>
    </location>
</feature>
<dbReference type="Gene3D" id="6.10.250.2880">
    <property type="match status" value="1"/>
</dbReference>
<dbReference type="InterPro" id="IPR045107">
    <property type="entry name" value="SAC3/GANP/THP3"/>
</dbReference>
<dbReference type="PANTHER" id="PTHR12436">
    <property type="entry name" value="80 KDA MCM3-ASSOCIATED PROTEIN"/>
    <property type="match status" value="1"/>
</dbReference>
<gene>
    <name evidence="4" type="ORF">HYPBUDRAFT_9775</name>
</gene>
<dbReference type="Proteomes" id="UP000095085">
    <property type="component" value="Unassembled WGS sequence"/>
</dbReference>
<feature type="compositionally biased region" description="Polar residues" evidence="1">
    <location>
        <begin position="1005"/>
        <end position="1030"/>
    </location>
</feature>
<evidence type="ECO:0000259" key="3">
    <source>
        <dbReference type="Pfam" id="PF12209"/>
    </source>
</evidence>